<reference evidence="2" key="1">
    <citation type="submission" date="2023-07" db="EMBL/GenBank/DDBJ databases">
        <title>A chromosome-level genome assembly of Lolium multiflorum.</title>
        <authorList>
            <person name="Chen Y."/>
            <person name="Copetti D."/>
            <person name="Kolliker R."/>
            <person name="Studer B."/>
        </authorList>
    </citation>
    <scope>NUCLEOTIDE SEQUENCE</scope>
    <source>
        <strain evidence="2">02402/16</strain>
        <tissue evidence="2">Leaf</tissue>
    </source>
</reference>
<keyword evidence="3" id="KW-1185">Reference proteome</keyword>
<evidence type="ECO:0000313" key="3">
    <source>
        <dbReference type="Proteomes" id="UP001231189"/>
    </source>
</evidence>
<dbReference type="PANTHER" id="PTHR47481">
    <property type="match status" value="1"/>
</dbReference>
<protein>
    <submittedName>
        <fullName evidence="2">Uncharacterized protein</fullName>
    </submittedName>
</protein>
<dbReference type="AlphaFoldDB" id="A0AAD8T2T4"/>
<evidence type="ECO:0000256" key="1">
    <source>
        <dbReference type="SAM" id="MobiDB-lite"/>
    </source>
</evidence>
<dbReference type="Pfam" id="PF14223">
    <property type="entry name" value="Retrotran_gag_2"/>
    <property type="match status" value="1"/>
</dbReference>
<dbReference type="PANTHER" id="PTHR47481:SF31">
    <property type="entry name" value="OS01G0873500 PROTEIN"/>
    <property type="match status" value="1"/>
</dbReference>
<dbReference type="Proteomes" id="UP001231189">
    <property type="component" value="Unassembled WGS sequence"/>
</dbReference>
<dbReference type="EMBL" id="JAUUTY010000003">
    <property type="protein sequence ID" value="KAK1668013.1"/>
    <property type="molecule type" value="Genomic_DNA"/>
</dbReference>
<feature type="compositionally biased region" description="Polar residues" evidence="1">
    <location>
        <begin position="270"/>
        <end position="287"/>
    </location>
</feature>
<comment type="caution">
    <text evidence="2">The sequence shown here is derived from an EMBL/GenBank/DDBJ whole genome shotgun (WGS) entry which is preliminary data.</text>
</comment>
<accession>A0AAD8T2T4</accession>
<feature type="compositionally biased region" description="Basic and acidic residues" evidence="1">
    <location>
        <begin position="239"/>
        <end position="251"/>
    </location>
</feature>
<feature type="compositionally biased region" description="Pro residues" evidence="1">
    <location>
        <begin position="299"/>
        <end position="311"/>
    </location>
</feature>
<feature type="region of interest" description="Disordered" evidence="1">
    <location>
        <begin position="111"/>
        <end position="313"/>
    </location>
</feature>
<evidence type="ECO:0000313" key="2">
    <source>
        <dbReference type="EMBL" id="KAK1668013.1"/>
    </source>
</evidence>
<name>A0AAD8T2T4_LOLMU</name>
<proteinExistence type="predicted"/>
<sequence length="369" mass="38690">MFATTSREALSTIEGSFASQSTARAMQIRDQMRDLEKLDQPVTIYFNKLKSLSDTLTSIGQPLRQEEFNSLVLAGLDEDYDGLVEIVLDRTIPMPSHDLYSRLLMTEQRMANRRSSSSIHSANAARFGGSKPSRPNGVPNTGRGARLEIHEESSSPPPSPRSPVQDDRMDEAPSMQPHGTPASAREPGPEDGSGPSVRISPRRVSPGVSTGAPSARATDALAGSASHAHEPGSASPVHARGEQPSHVRSDSTRLTSPVRPDPTSPMMDITSPSTASGKPGTITQSPASLLLERLGRSPKPAPPSRPSPWVLPPVDATGQSRAVAVAAGLLPVAMAGRAQAAFVGAGVAGRAQAGVGAARPTAAKRPLVR</sequence>
<organism evidence="2 3">
    <name type="scientific">Lolium multiflorum</name>
    <name type="common">Italian ryegrass</name>
    <name type="synonym">Lolium perenne subsp. multiflorum</name>
    <dbReference type="NCBI Taxonomy" id="4521"/>
    <lineage>
        <taxon>Eukaryota</taxon>
        <taxon>Viridiplantae</taxon>
        <taxon>Streptophyta</taxon>
        <taxon>Embryophyta</taxon>
        <taxon>Tracheophyta</taxon>
        <taxon>Spermatophyta</taxon>
        <taxon>Magnoliopsida</taxon>
        <taxon>Liliopsida</taxon>
        <taxon>Poales</taxon>
        <taxon>Poaceae</taxon>
        <taxon>BOP clade</taxon>
        <taxon>Pooideae</taxon>
        <taxon>Poodae</taxon>
        <taxon>Poeae</taxon>
        <taxon>Poeae Chloroplast Group 2 (Poeae type)</taxon>
        <taxon>Loliodinae</taxon>
        <taxon>Loliinae</taxon>
        <taxon>Lolium</taxon>
    </lineage>
</organism>
<gene>
    <name evidence="2" type="ORF">QYE76_056172</name>
</gene>